<organism evidence="1 2">
    <name type="scientific">Mycolicibacterium fallax</name>
    <name type="common">Mycobacterium fallax</name>
    <dbReference type="NCBI Taxonomy" id="1793"/>
    <lineage>
        <taxon>Bacteria</taxon>
        <taxon>Bacillati</taxon>
        <taxon>Actinomycetota</taxon>
        <taxon>Actinomycetes</taxon>
        <taxon>Mycobacteriales</taxon>
        <taxon>Mycobacteriaceae</taxon>
        <taxon>Mycolicibacterium</taxon>
    </lineage>
</organism>
<dbReference type="CDD" id="cd07043">
    <property type="entry name" value="STAS_anti-anti-sigma_factors"/>
    <property type="match status" value="1"/>
</dbReference>
<dbReference type="InterPro" id="IPR002645">
    <property type="entry name" value="STAS_dom"/>
</dbReference>
<protein>
    <submittedName>
        <fullName evidence="1">Uncharacterized protein</fullName>
    </submittedName>
</protein>
<keyword evidence="2" id="KW-1185">Reference proteome</keyword>
<dbReference type="Gene3D" id="3.30.750.24">
    <property type="entry name" value="STAS domain"/>
    <property type="match status" value="1"/>
</dbReference>
<dbReference type="PROSITE" id="PS50801">
    <property type="entry name" value="STAS"/>
    <property type="match status" value="1"/>
</dbReference>
<dbReference type="Pfam" id="PF01740">
    <property type="entry name" value="STAS"/>
    <property type="match status" value="1"/>
</dbReference>
<dbReference type="OrthoDB" id="3697150at2"/>
<dbReference type="Proteomes" id="UP000193484">
    <property type="component" value="Unassembled WGS sequence"/>
</dbReference>
<proteinExistence type="predicted"/>
<evidence type="ECO:0000313" key="2">
    <source>
        <dbReference type="Proteomes" id="UP000193484"/>
    </source>
</evidence>
<dbReference type="SUPFAM" id="SSF52091">
    <property type="entry name" value="SpoIIaa-like"/>
    <property type="match status" value="1"/>
</dbReference>
<accession>A0A1X1QYX0</accession>
<dbReference type="EMBL" id="LQOJ01000073">
    <property type="protein sequence ID" value="ORU96620.1"/>
    <property type="molecule type" value="Genomic_DNA"/>
</dbReference>
<dbReference type="AlphaFoldDB" id="A0A1X1QYX0"/>
<dbReference type="InterPro" id="IPR036513">
    <property type="entry name" value="STAS_dom_sf"/>
</dbReference>
<dbReference type="STRING" id="1793.AWC04_18625"/>
<gene>
    <name evidence="1" type="ORF">AWC04_18625</name>
</gene>
<sequence>MPATSMIAPTSIAPMSHTNGPMASFSTTWLSPTTAIVSVYGEIDAANAPEFAAHAGEHTARTERLVLDLSKVSFCGTAGLAALQQLEDQCAAERVAWGMTASAAVHRLVGICDVTLPIHPTVAAALDAVRRRSARLFELIA</sequence>
<name>A0A1X1QYX0_MYCFA</name>
<evidence type="ECO:0000313" key="1">
    <source>
        <dbReference type="EMBL" id="ORU96620.1"/>
    </source>
</evidence>
<reference evidence="1 2" key="1">
    <citation type="submission" date="2016-01" db="EMBL/GenBank/DDBJ databases">
        <title>The new phylogeny of the genus Mycobacterium.</title>
        <authorList>
            <person name="Tarcisio F."/>
            <person name="Conor M."/>
            <person name="Antonella G."/>
            <person name="Elisabetta G."/>
            <person name="Giulia F.S."/>
            <person name="Sara T."/>
            <person name="Anna F."/>
            <person name="Clotilde B."/>
            <person name="Roberto B."/>
            <person name="Veronica D.S."/>
            <person name="Fabio R."/>
            <person name="Monica P."/>
            <person name="Olivier J."/>
            <person name="Enrico T."/>
            <person name="Nicola S."/>
        </authorList>
    </citation>
    <scope>NUCLEOTIDE SEQUENCE [LARGE SCALE GENOMIC DNA]</scope>
    <source>
        <strain evidence="1 2">DSM 44179</strain>
    </source>
</reference>
<comment type="caution">
    <text evidence="1">The sequence shown here is derived from an EMBL/GenBank/DDBJ whole genome shotgun (WGS) entry which is preliminary data.</text>
</comment>